<proteinExistence type="predicted"/>
<evidence type="ECO:0000256" key="3">
    <source>
        <dbReference type="ARBA" id="ARBA00022989"/>
    </source>
</evidence>
<dbReference type="PANTHER" id="PTHR37422">
    <property type="entry name" value="TEICHURONIC ACID BIOSYNTHESIS PROTEIN TUAE"/>
    <property type="match status" value="1"/>
</dbReference>
<comment type="subcellular location">
    <subcellularLocation>
        <location evidence="1">Membrane</location>
        <topology evidence="1">Multi-pass membrane protein</topology>
    </subcellularLocation>
</comment>
<dbReference type="GO" id="GO:0016020">
    <property type="term" value="C:membrane"/>
    <property type="evidence" value="ECO:0007669"/>
    <property type="project" value="UniProtKB-SubCell"/>
</dbReference>
<keyword evidence="4 5" id="KW-0472">Membrane</keyword>
<evidence type="ECO:0000256" key="1">
    <source>
        <dbReference type="ARBA" id="ARBA00004141"/>
    </source>
</evidence>
<feature type="domain" description="O-antigen ligase-related" evidence="6">
    <location>
        <begin position="1"/>
        <end position="67"/>
    </location>
</feature>
<evidence type="ECO:0000256" key="4">
    <source>
        <dbReference type="ARBA" id="ARBA00023136"/>
    </source>
</evidence>
<feature type="transmembrane region" description="Helical" evidence="5">
    <location>
        <begin position="116"/>
        <end position="136"/>
    </location>
</feature>
<dbReference type="EMBL" id="BART01001440">
    <property type="protein sequence ID" value="GAG68923.1"/>
    <property type="molecule type" value="Genomic_DNA"/>
</dbReference>
<reference evidence="7" key="1">
    <citation type="journal article" date="2014" name="Front. Microbiol.">
        <title>High frequency of phylogenetically diverse reductive dehalogenase-homologous genes in deep subseafloor sedimentary metagenomes.</title>
        <authorList>
            <person name="Kawai M."/>
            <person name="Futagami T."/>
            <person name="Toyoda A."/>
            <person name="Takaki Y."/>
            <person name="Nishi S."/>
            <person name="Hori S."/>
            <person name="Arai W."/>
            <person name="Tsubouchi T."/>
            <person name="Morono Y."/>
            <person name="Uchiyama I."/>
            <person name="Ito T."/>
            <person name="Fujiyama A."/>
            <person name="Inagaki F."/>
            <person name="Takami H."/>
        </authorList>
    </citation>
    <scope>NUCLEOTIDE SEQUENCE</scope>
    <source>
        <strain evidence="7">Expedition CK06-06</strain>
    </source>
</reference>
<feature type="transmembrane region" description="Helical" evidence="5">
    <location>
        <begin position="91"/>
        <end position="110"/>
    </location>
</feature>
<keyword evidence="3 5" id="KW-1133">Transmembrane helix</keyword>
<gene>
    <name evidence="7" type="ORF">S01H4_05087</name>
</gene>
<dbReference type="InterPro" id="IPR007016">
    <property type="entry name" value="O-antigen_ligase-rel_domated"/>
</dbReference>
<feature type="non-terminal residue" evidence="7">
    <location>
        <position position="1"/>
    </location>
</feature>
<dbReference type="AlphaFoldDB" id="X1A818"/>
<dbReference type="PANTHER" id="PTHR37422:SF13">
    <property type="entry name" value="LIPOPOLYSACCHARIDE BIOSYNTHESIS PROTEIN PA4999-RELATED"/>
    <property type="match status" value="1"/>
</dbReference>
<dbReference type="Pfam" id="PF04932">
    <property type="entry name" value="Wzy_C"/>
    <property type="match status" value="1"/>
</dbReference>
<evidence type="ECO:0000313" key="7">
    <source>
        <dbReference type="EMBL" id="GAG68923.1"/>
    </source>
</evidence>
<dbReference type="InterPro" id="IPR051533">
    <property type="entry name" value="WaaL-like"/>
</dbReference>
<accession>X1A818</accession>
<name>X1A818_9ZZZZ</name>
<evidence type="ECO:0000256" key="5">
    <source>
        <dbReference type="SAM" id="Phobius"/>
    </source>
</evidence>
<feature type="transmembrane region" description="Helical" evidence="5">
    <location>
        <begin position="60"/>
        <end position="79"/>
    </location>
</feature>
<protein>
    <recommendedName>
        <fullName evidence="6">O-antigen ligase-related domain-containing protein</fullName>
    </recommendedName>
</protein>
<comment type="caution">
    <text evidence="7">The sequence shown here is derived from an EMBL/GenBank/DDBJ whole genome shotgun (WGS) entry which is preliminary data.</text>
</comment>
<evidence type="ECO:0000256" key="2">
    <source>
        <dbReference type="ARBA" id="ARBA00022692"/>
    </source>
</evidence>
<organism evidence="7">
    <name type="scientific">marine sediment metagenome</name>
    <dbReference type="NCBI Taxonomy" id="412755"/>
    <lineage>
        <taxon>unclassified sequences</taxon>
        <taxon>metagenomes</taxon>
        <taxon>ecological metagenomes</taxon>
    </lineage>
</organism>
<sequence>GRNIIWPQAINMIKDYPLVGVGIGTFQLELSNYCKLSNVDLRIVDYALNTYLQILAENGIFSFVFFIGFYITLFIIIFNNLKKIHQIRNRGFLIIIIFIIFTCLLMFNFVSGTNYFEGQILYSFLLILLLLLSYNLKNNETYEKLKNKL</sequence>
<keyword evidence="2 5" id="KW-0812">Transmembrane</keyword>
<evidence type="ECO:0000259" key="6">
    <source>
        <dbReference type="Pfam" id="PF04932"/>
    </source>
</evidence>